<evidence type="ECO:0000313" key="3">
    <source>
        <dbReference type="Proteomes" id="UP000243904"/>
    </source>
</evidence>
<organism evidence="2 3">
    <name type="scientific">Bradyrhizobium canariense</name>
    <dbReference type="NCBI Taxonomy" id="255045"/>
    <lineage>
        <taxon>Bacteria</taxon>
        <taxon>Pseudomonadati</taxon>
        <taxon>Pseudomonadota</taxon>
        <taxon>Alphaproteobacteria</taxon>
        <taxon>Hyphomicrobiales</taxon>
        <taxon>Nitrobacteraceae</taxon>
        <taxon>Bradyrhizobium</taxon>
    </lineage>
</organism>
<gene>
    <name evidence="2" type="ORF">SAMN05444158_7456</name>
</gene>
<accession>A0A1H2BR82</accession>
<dbReference type="Proteomes" id="UP000243904">
    <property type="component" value="Chromosome I"/>
</dbReference>
<dbReference type="RefSeq" id="WP_100383018.1">
    <property type="nucleotide sequence ID" value="NZ_LT629750.1"/>
</dbReference>
<evidence type="ECO:0000313" key="2">
    <source>
        <dbReference type="EMBL" id="SDT60761.1"/>
    </source>
</evidence>
<proteinExistence type="predicted"/>
<keyword evidence="3" id="KW-1185">Reference proteome</keyword>
<protein>
    <submittedName>
        <fullName evidence="2">Uncharacterized protein</fullName>
    </submittedName>
</protein>
<dbReference type="AlphaFoldDB" id="A0A1H2BR82"/>
<sequence length="69" mass="7532">MAKKKKSVKKESVKKKSVRRAWTTADVRELKSLAKKKVGVSKISKALKRTVGATAVKAHQLGVSLDTRG</sequence>
<evidence type="ECO:0000256" key="1">
    <source>
        <dbReference type="SAM" id="MobiDB-lite"/>
    </source>
</evidence>
<reference evidence="3" key="1">
    <citation type="submission" date="2016-10" db="EMBL/GenBank/DDBJ databases">
        <authorList>
            <person name="Varghese N."/>
            <person name="Submissions S."/>
        </authorList>
    </citation>
    <scope>NUCLEOTIDE SEQUENCE [LARGE SCALE GENOMIC DNA]</scope>
    <source>
        <strain evidence="3">GAS369</strain>
    </source>
</reference>
<name>A0A1H2BR82_9BRAD</name>
<dbReference type="EMBL" id="LT629750">
    <property type="protein sequence ID" value="SDT60761.1"/>
    <property type="molecule type" value="Genomic_DNA"/>
</dbReference>
<feature type="compositionally biased region" description="Basic residues" evidence="1">
    <location>
        <begin position="1"/>
        <end position="19"/>
    </location>
</feature>
<feature type="region of interest" description="Disordered" evidence="1">
    <location>
        <begin position="1"/>
        <end position="20"/>
    </location>
</feature>